<name>A0A7I8W426_9ANNE</name>
<evidence type="ECO:0000256" key="1">
    <source>
        <dbReference type="ARBA" id="ARBA00022614"/>
    </source>
</evidence>
<dbReference type="EMBL" id="CAJFCJ010000018">
    <property type="protein sequence ID" value="CAD5122632.1"/>
    <property type="molecule type" value="Genomic_DNA"/>
</dbReference>
<dbReference type="InterPro" id="IPR003603">
    <property type="entry name" value="U2A'_phosphoprotein32A_C"/>
</dbReference>
<accession>A0A7I8W426</accession>
<dbReference type="Proteomes" id="UP000549394">
    <property type="component" value="Unassembled WGS sequence"/>
</dbReference>
<protein>
    <submittedName>
        <fullName evidence="5">DgyrCDS11041</fullName>
    </submittedName>
</protein>
<dbReference type="InterPro" id="IPR032675">
    <property type="entry name" value="LRR_dom_sf"/>
</dbReference>
<organism evidence="5 6">
    <name type="scientific">Dimorphilus gyrociliatus</name>
    <dbReference type="NCBI Taxonomy" id="2664684"/>
    <lineage>
        <taxon>Eukaryota</taxon>
        <taxon>Metazoa</taxon>
        <taxon>Spiralia</taxon>
        <taxon>Lophotrochozoa</taxon>
        <taxon>Annelida</taxon>
        <taxon>Polychaeta</taxon>
        <taxon>Polychaeta incertae sedis</taxon>
        <taxon>Dinophilidae</taxon>
        <taxon>Dimorphilus</taxon>
    </lineage>
</organism>
<proteinExistence type="predicted"/>
<feature type="compositionally biased region" description="Acidic residues" evidence="3">
    <location>
        <begin position="158"/>
        <end position="169"/>
    </location>
</feature>
<dbReference type="PANTHER" id="PTHR18849">
    <property type="entry name" value="LEUCINE RICH REPEAT PROTEIN"/>
    <property type="match status" value="1"/>
</dbReference>
<dbReference type="Gene3D" id="3.80.10.10">
    <property type="entry name" value="Ribonuclease Inhibitor"/>
    <property type="match status" value="1"/>
</dbReference>
<dbReference type="Pfam" id="PF19252">
    <property type="entry name" value="HIND"/>
    <property type="match status" value="1"/>
</dbReference>
<dbReference type="GO" id="GO:0046540">
    <property type="term" value="C:U4/U6 x U5 tri-snRNP complex"/>
    <property type="evidence" value="ECO:0007669"/>
    <property type="project" value="InterPro"/>
</dbReference>
<keyword evidence="2" id="KW-0677">Repeat</keyword>
<dbReference type="GO" id="GO:0036064">
    <property type="term" value="C:ciliary basal body"/>
    <property type="evidence" value="ECO:0007669"/>
    <property type="project" value="UniProtKB-ARBA"/>
</dbReference>
<dbReference type="Pfam" id="PF14580">
    <property type="entry name" value="LRR_9"/>
    <property type="match status" value="1"/>
</dbReference>
<evidence type="ECO:0000256" key="3">
    <source>
        <dbReference type="SAM" id="MobiDB-lite"/>
    </source>
</evidence>
<feature type="region of interest" description="Disordered" evidence="3">
    <location>
        <begin position="144"/>
        <end position="191"/>
    </location>
</feature>
<keyword evidence="1" id="KW-0433">Leucine-rich repeat</keyword>
<comment type="caution">
    <text evidence="5">The sequence shown here is derived from an EMBL/GenBank/DDBJ whole genome shotgun (WGS) entry which is preliminary data.</text>
</comment>
<evidence type="ECO:0000313" key="6">
    <source>
        <dbReference type="Proteomes" id="UP000549394"/>
    </source>
</evidence>
<dbReference type="PANTHER" id="PTHR18849:SF0">
    <property type="entry name" value="CILIA- AND FLAGELLA-ASSOCIATED PROTEIN 410-RELATED"/>
    <property type="match status" value="1"/>
</dbReference>
<dbReference type="InterPro" id="IPR001611">
    <property type="entry name" value="Leu-rich_rpt"/>
</dbReference>
<dbReference type="InterPro" id="IPR045347">
    <property type="entry name" value="HIND"/>
</dbReference>
<dbReference type="SUPFAM" id="SSF52058">
    <property type="entry name" value="L domain-like"/>
    <property type="match status" value="1"/>
</dbReference>
<feature type="region of interest" description="Disordered" evidence="3">
    <location>
        <begin position="224"/>
        <end position="246"/>
    </location>
</feature>
<dbReference type="AlphaFoldDB" id="A0A7I8W426"/>
<reference evidence="5 6" key="1">
    <citation type="submission" date="2020-08" db="EMBL/GenBank/DDBJ databases">
        <authorList>
            <person name="Hejnol A."/>
        </authorList>
    </citation>
    <scope>NUCLEOTIDE SEQUENCE [LARGE SCALE GENOMIC DNA]</scope>
</reference>
<evidence type="ECO:0000313" key="5">
    <source>
        <dbReference type="EMBL" id="CAD5122632.1"/>
    </source>
</evidence>
<dbReference type="OrthoDB" id="1517790at2759"/>
<sequence>MTILTEEFILSRTRCSDLSNVRKLNCWGSNLININSISKLKNAQILSLSMNKVSTLKPFSACKNLEELYIRKNNVSDLQEICYLKRLKKLRVLWLSDNPCTNNDHYRKTVIRTLPNLQKLDNMPAVTPEEKKEADDKGVLLRIEGEKSEDSSSTPDTSDNEASSEEEDSTPSTDLSEGELEPDSLSHTVREDNDQCLLIRKDDIEKPVPRVLSDDDTFFKLKQDPKSIQSQIEPRRKSESNFKNTDDLTLEETNKLRVELGLKPLRTKKKGSCSSKNKPKFFLHENSVSQVQNNVLQASLLLINDLDKDSLTVLQDTIRKKLKDM</sequence>
<keyword evidence="6" id="KW-1185">Reference proteome</keyword>
<dbReference type="GO" id="GO:0000398">
    <property type="term" value="P:mRNA splicing, via spliceosome"/>
    <property type="evidence" value="ECO:0007669"/>
    <property type="project" value="InterPro"/>
</dbReference>
<evidence type="ECO:0000256" key="2">
    <source>
        <dbReference type="ARBA" id="ARBA00022737"/>
    </source>
</evidence>
<dbReference type="FunFam" id="3.80.10.10:FF:000094">
    <property type="entry name" value="protein C21orf2 isoform X1"/>
    <property type="match status" value="1"/>
</dbReference>
<evidence type="ECO:0000259" key="4">
    <source>
        <dbReference type="SMART" id="SM00446"/>
    </source>
</evidence>
<dbReference type="SMART" id="SM00446">
    <property type="entry name" value="LRRcap"/>
    <property type="match status" value="1"/>
</dbReference>
<gene>
    <name evidence="5" type="ORF">DGYR_LOCUS10422</name>
</gene>
<feature type="compositionally biased region" description="Basic and acidic residues" evidence="3">
    <location>
        <begin position="233"/>
        <end position="246"/>
    </location>
</feature>
<feature type="domain" description="U2A'/phosphoprotein 32 family A C-terminal" evidence="4">
    <location>
        <begin position="103"/>
        <end position="121"/>
    </location>
</feature>
<dbReference type="PROSITE" id="PS51450">
    <property type="entry name" value="LRR"/>
    <property type="match status" value="1"/>
</dbReference>
<dbReference type="GO" id="GO:0097733">
    <property type="term" value="C:photoreceptor cell cilium"/>
    <property type="evidence" value="ECO:0007669"/>
    <property type="project" value="UniProtKB-ARBA"/>
</dbReference>